<keyword evidence="6" id="KW-1185">Reference proteome</keyword>
<keyword evidence="2" id="KW-0808">Transferase</keyword>
<comment type="caution">
    <text evidence="5">The sequence shown here is derived from an EMBL/GenBank/DDBJ whole genome shotgun (WGS) entry which is preliminary data.</text>
</comment>
<protein>
    <recommendedName>
        <fullName evidence="7">Glycosyltransferase</fullName>
    </recommendedName>
</protein>
<organism evidence="5 6">
    <name type="scientific">Ruegeria marisrubri</name>
    <dbReference type="NCBI Taxonomy" id="1685379"/>
    <lineage>
        <taxon>Bacteria</taxon>
        <taxon>Pseudomonadati</taxon>
        <taxon>Pseudomonadota</taxon>
        <taxon>Alphaproteobacteria</taxon>
        <taxon>Rhodobacterales</taxon>
        <taxon>Roseobacteraceae</taxon>
        <taxon>Ruegeria</taxon>
    </lineage>
</organism>
<reference evidence="5 6" key="1">
    <citation type="submission" date="2015-12" db="EMBL/GenBank/DDBJ databases">
        <authorList>
            <person name="Shamseldin A."/>
            <person name="Moawad H."/>
            <person name="Abd El-Rahim W.M."/>
            <person name="Sadowsky M.J."/>
        </authorList>
    </citation>
    <scope>NUCLEOTIDE SEQUENCE [LARGE SCALE GENOMIC DNA]</scope>
    <source>
        <strain evidence="5 6">ZGT118</strain>
    </source>
</reference>
<gene>
    <name evidence="5" type="ORF">AVO45_09465</name>
</gene>
<sequence length="370" mass="40326">MYVIDSLRVGGAETLLLDLLDAARRRGDAARVAYFTPGPLEPEVVRRGVEATRLSRHGLRDPLALFRALRLMRAWDPDVVHTHLTKSDLVGQLAARLSKRRRVLTLHNTDPWRKNAIFSGIYREITRGADACLAVTSNVADYVAEYGGCDRSAIEVIQNGVDLHRFNAGHVPPMDLSGYGIPDDAVVIAKIGRLSEQKDHANFLLAASQLAERYPQAHFLIAGEGELSADIRECARDLGLGDDRVTFTGNLREMPELLAAVDIFTLASRWEGLPMALLEAMAMSVPVVSTAVGGIPDLINDGENGMLVQPSDPTALAEAIGHLISDPSARRRLGNAGLETVRTRYSSAAMTDRLWSVYSRPASAVRISDD</sequence>
<evidence type="ECO:0008006" key="7">
    <source>
        <dbReference type="Google" id="ProtNLM"/>
    </source>
</evidence>
<dbReference type="PANTHER" id="PTHR12526:SF510">
    <property type="entry name" value="D-INOSITOL 3-PHOSPHATE GLYCOSYLTRANSFERASE"/>
    <property type="match status" value="1"/>
</dbReference>
<evidence type="ECO:0000259" key="3">
    <source>
        <dbReference type="Pfam" id="PF00534"/>
    </source>
</evidence>
<dbReference type="InterPro" id="IPR001296">
    <property type="entry name" value="Glyco_trans_1"/>
</dbReference>
<dbReference type="STRING" id="1685379.AVO45_09465"/>
<accession>A0A0X3TUI4</accession>
<evidence type="ECO:0000256" key="2">
    <source>
        <dbReference type="ARBA" id="ARBA00022679"/>
    </source>
</evidence>
<dbReference type="Pfam" id="PF00534">
    <property type="entry name" value="Glycos_transf_1"/>
    <property type="match status" value="1"/>
</dbReference>
<feature type="domain" description="Glycosyltransferase subfamily 4-like N-terminal" evidence="4">
    <location>
        <begin position="9"/>
        <end position="165"/>
    </location>
</feature>
<dbReference type="Pfam" id="PF13439">
    <property type="entry name" value="Glyco_transf_4"/>
    <property type="match status" value="1"/>
</dbReference>
<dbReference type="Gene3D" id="3.40.50.2000">
    <property type="entry name" value="Glycogen Phosphorylase B"/>
    <property type="match status" value="2"/>
</dbReference>
<evidence type="ECO:0000259" key="4">
    <source>
        <dbReference type="Pfam" id="PF13439"/>
    </source>
</evidence>
<evidence type="ECO:0000256" key="1">
    <source>
        <dbReference type="ARBA" id="ARBA00022676"/>
    </source>
</evidence>
<name>A0A0X3TUI4_9RHOB</name>
<dbReference type="PANTHER" id="PTHR12526">
    <property type="entry name" value="GLYCOSYLTRANSFERASE"/>
    <property type="match status" value="1"/>
</dbReference>
<dbReference type="InterPro" id="IPR028098">
    <property type="entry name" value="Glyco_trans_4-like_N"/>
</dbReference>
<dbReference type="SUPFAM" id="SSF53756">
    <property type="entry name" value="UDP-Glycosyltransferase/glycogen phosphorylase"/>
    <property type="match status" value="1"/>
</dbReference>
<feature type="domain" description="Glycosyl transferase family 1" evidence="3">
    <location>
        <begin position="180"/>
        <end position="337"/>
    </location>
</feature>
<evidence type="ECO:0000313" key="6">
    <source>
        <dbReference type="Proteomes" id="UP000053791"/>
    </source>
</evidence>
<dbReference type="AlphaFoldDB" id="A0A0X3TUI4"/>
<evidence type="ECO:0000313" key="5">
    <source>
        <dbReference type="EMBL" id="KUJ78166.1"/>
    </source>
</evidence>
<proteinExistence type="predicted"/>
<keyword evidence="1" id="KW-0328">Glycosyltransferase</keyword>
<dbReference type="GO" id="GO:0016757">
    <property type="term" value="F:glycosyltransferase activity"/>
    <property type="evidence" value="ECO:0007669"/>
    <property type="project" value="UniProtKB-KW"/>
</dbReference>
<dbReference type="Proteomes" id="UP000053791">
    <property type="component" value="Unassembled WGS sequence"/>
</dbReference>
<dbReference type="EMBL" id="LQBQ01000023">
    <property type="protein sequence ID" value="KUJ78166.1"/>
    <property type="molecule type" value="Genomic_DNA"/>
</dbReference>